<feature type="region of interest" description="Disordered" evidence="1">
    <location>
        <begin position="54"/>
        <end position="122"/>
    </location>
</feature>
<keyword evidence="3" id="KW-1185">Reference proteome</keyword>
<feature type="compositionally biased region" description="Gly residues" evidence="1">
    <location>
        <begin position="56"/>
        <end position="65"/>
    </location>
</feature>
<reference evidence="2 3" key="1">
    <citation type="submission" date="2018-02" db="EMBL/GenBank/DDBJ databases">
        <title>Genome sequence of the basidiomycete white-rot fungus Phlebia centrifuga.</title>
        <authorList>
            <person name="Granchi Z."/>
            <person name="Peng M."/>
            <person name="de Vries R.P."/>
            <person name="Hilden K."/>
            <person name="Makela M.R."/>
            <person name="Grigoriev I."/>
            <person name="Riley R."/>
        </authorList>
    </citation>
    <scope>NUCLEOTIDE SEQUENCE [LARGE SCALE GENOMIC DNA]</scope>
    <source>
        <strain evidence="2 3">FBCC195</strain>
    </source>
</reference>
<evidence type="ECO:0000256" key="1">
    <source>
        <dbReference type="SAM" id="MobiDB-lite"/>
    </source>
</evidence>
<organism evidence="2 3">
    <name type="scientific">Hermanssonia centrifuga</name>
    <dbReference type="NCBI Taxonomy" id="98765"/>
    <lineage>
        <taxon>Eukaryota</taxon>
        <taxon>Fungi</taxon>
        <taxon>Dikarya</taxon>
        <taxon>Basidiomycota</taxon>
        <taxon>Agaricomycotina</taxon>
        <taxon>Agaricomycetes</taxon>
        <taxon>Polyporales</taxon>
        <taxon>Meruliaceae</taxon>
        <taxon>Hermanssonia</taxon>
    </lineage>
</organism>
<comment type="caution">
    <text evidence="2">The sequence shown here is derived from an EMBL/GenBank/DDBJ whole genome shotgun (WGS) entry which is preliminary data.</text>
</comment>
<evidence type="ECO:0000313" key="3">
    <source>
        <dbReference type="Proteomes" id="UP000186601"/>
    </source>
</evidence>
<gene>
    <name evidence="2" type="ORF">PHLCEN_2v3017</name>
</gene>
<dbReference type="OrthoDB" id="266518at2759"/>
<evidence type="ECO:0000313" key="2">
    <source>
        <dbReference type="EMBL" id="PSS22651.1"/>
    </source>
</evidence>
<accession>A0A2R6R7A3</accession>
<dbReference type="EMBL" id="MLYV02000271">
    <property type="protein sequence ID" value="PSS22651.1"/>
    <property type="molecule type" value="Genomic_DNA"/>
</dbReference>
<proteinExistence type="predicted"/>
<name>A0A2R6R7A3_9APHY</name>
<feature type="compositionally biased region" description="Low complexity" evidence="1">
    <location>
        <begin position="78"/>
        <end position="93"/>
    </location>
</feature>
<sequence length="122" mass="13425">MAMHARPIPIDPYNPVGDQEEHLRHPSPFIPIRIPVFTPVVFLNDLIIRIINLGSSVGGSSGRGGTNVANLGRRRALSESVESVEEGGAVSLEPLQSRSNRTPRPPTTRVRMNRGVDRRKID</sequence>
<dbReference type="Proteomes" id="UP000186601">
    <property type="component" value="Unassembled WGS sequence"/>
</dbReference>
<protein>
    <submittedName>
        <fullName evidence="2">Uncharacterized protein</fullName>
    </submittedName>
</protein>
<feature type="region of interest" description="Disordered" evidence="1">
    <location>
        <begin position="1"/>
        <end position="20"/>
    </location>
</feature>
<dbReference type="AlphaFoldDB" id="A0A2R6R7A3"/>